<dbReference type="EMBL" id="SODA01000034">
    <property type="protein sequence ID" value="TDV98902.1"/>
    <property type="molecule type" value="Genomic_DNA"/>
</dbReference>
<proteinExistence type="inferred from homology"/>
<dbReference type="PANTHER" id="PTHR21152:SF40">
    <property type="entry name" value="ALANINE--GLYOXYLATE AMINOTRANSFERASE"/>
    <property type="match status" value="1"/>
</dbReference>
<dbReference type="Pfam" id="PF00266">
    <property type="entry name" value="Aminotran_5"/>
    <property type="match status" value="1"/>
</dbReference>
<evidence type="ECO:0000256" key="3">
    <source>
        <dbReference type="ARBA" id="ARBA00022898"/>
    </source>
</evidence>
<evidence type="ECO:0000313" key="7">
    <source>
        <dbReference type="EMBL" id="TDV98902.1"/>
    </source>
</evidence>
<dbReference type="RefSeq" id="WP_111573294.1">
    <property type="nucleotide sequence ID" value="NZ_QLME01000030.1"/>
</dbReference>
<dbReference type="InterPro" id="IPR000192">
    <property type="entry name" value="Aminotrans_V_dom"/>
</dbReference>
<feature type="domain" description="Aminotransferase class V" evidence="6">
    <location>
        <begin position="24"/>
        <end position="319"/>
    </location>
</feature>
<keyword evidence="7" id="KW-0808">Transferase</keyword>
<evidence type="ECO:0000256" key="4">
    <source>
        <dbReference type="PIRSR" id="PIRSR000524-1"/>
    </source>
</evidence>
<evidence type="ECO:0000256" key="1">
    <source>
        <dbReference type="ARBA" id="ARBA00001933"/>
    </source>
</evidence>
<dbReference type="AlphaFoldDB" id="A0A4R7YN64"/>
<dbReference type="InterPro" id="IPR015422">
    <property type="entry name" value="PyrdxlP-dep_Trfase_small"/>
</dbReference>
<gene>
    <name evidence="7" type="ORF">C8C77_13431</name>
</gene>
<evidence type="ECO:0000256" key="5">
    <source>
        <dbReference type="PIRSR" id="PIRSR000524-50"/>
    </source>
</evidence>
<feature type="binding site" evidence="4">
    <location>
        <position position="331"/>
    </location>
    <ligand>
        <name>substrate</name>
    </ligand>
</feature>
<dbReference type="GO" id="GO:0008453">
    <property type="term" value="F:alanine-glyoxylate transaminase activity"/>
    <property type="evidence" value="ECO:0007669"/>
    <property type="project" value="TreeGrafter"/>
</dbReference>
<dbReference type="SUPFAM" id="SSF53383">
    <property type="entry name" value="PLP-dependent transferases"/>
    <property type="match status" value="1"/>
</dbReference>
<reference evidence="7 8" key="1">
    <citation type="submission" date="2019-03" db="EMBL/GenBank/DDBJ databases">
        <title>Subsurface microbial communities from deep shales in Ohio and West Virginia, USA.</title>
        <authorList>
            <person name="Wrighton K."/>
        </authorList>
    </citation>
    <scope>NUCLEOTIDE SEQUENCE [LARGE SCALE GENOMIC DNA]</scope>
    <source>
        <strain evidence="7 8">MSL9.2</strain>
    </source>
</reference>
<sequence length="363" mass="40961">MHEKLFTPGPTEVRAELLQKLSTAQVHHRTEEFSRIYDDIQSNLKKLLYTDNPVLLFSSSSTGAMEAAVTNGVKKRCLNFVNGAFSDRWHTITKKNGVPCDKVDIAWDQPIRPKLVEEKLETGDYDAITVVLNETSTGLMNPIKKIGEVVQKYDEVLFLVDAVSGMAGTKIKVDEWGIDMCLAGVQKAFALPAGLTVASVSEKLLKRAKEVESKSYYFNLPLLHKYHQRSQTRTTPAIPQIFALQKQLDDIVNHEGIENRFARHQEMAEFVQNWALEYFDIYAEEGYWSNTVTCIENNRGVDVERLINELVDKYDIRIANGYGDLKNKAFRIGHMGDLTLADIKGLMATIESILDLSTSNLIL</sequence>
<dbReference type="OrthoDB" id="389074at2"/>
<accession>A0A4R7YN64</accession>
<dbReference type="PANTHER" id="PTHR21152">
    <property type="entry name" value="AMINOTRANSFERASE CLASS V"/>
    <property type="match status" value="1"/>
</dbReference>
<dbReference type="Gene3D" id="3.40.640.10">
    <property type="entry name" value="Type I PLP-dependent aspartate aminotransferase-like (Major domain)"/>
    <property type="match status" value="1"/>
</dbReference>
<comment type="similarity">
    <text evidence="2">Belongs to the class-V pyridoxal-phosphate-dependent aminotransferase family.</text>
</comment>
<dbReference type="GO" id="GO:0019265">
    <property type="term" value="P:glycine biosynthetic process, by transamination of glyoxylate"/>
    <property type="evidence" value="ECO:0007669"/>
    <property type="project" value="TreeGrafter"/>
</dbReference>
<dbReference type="GO" id="GO:0004760">
    <property type="term" value="F:L-serine-pyruvate transaminase activity"/>
    <property type="evidence" value="ECO:0007669"/>
    <property type="project" value="TreeGrafter"/>
</dbReference>
<comment type="cofactor">
    <cofactor evidence="1 5">
        <name>pyridoxal 5'-phosphate</name>
        <dbReference type="ChEBI" id="CHEBI:597326"/>
    </cofactor>
</comment>
<keyword evidence="3 5" id="KW-0663">Pyridoxal phosphate</keyword>
<comment type="caution">
    <text evidence="7">The sequence shown here is derived from an EMBL/GenBank/DDBJ whole genome shotgun (WGS) entry which is preliminary data.</text>
</comment>
<dbReference type="Proteomes" id="UP000294697">
    <property type="component" value="Unassembled WGS sequence"/>
</dbReference>
<dbReference type="PIRSF" id="PIRSF000524">
    <property type="entry name" value="SPT"/>
    <property type="match status" value="1"/>
</dbReference>
<evidence type="ECO:0000313" key="8">
    <source>
        <dbReference type="Proteomes" id="UP000294697"/>
    </source>
</evidence>
<organism evidence="7 8">
    <name type="scientific">Halanaerobium saccharolyticum</name>
    <dbReference type="NCBI Taxonomy" id="43595"/>
    <lineage>
        <taxon>Bacteria</taxon>
        <taxon>Bacillati</taxon>
        <taxon>Bacillota</taxon>
        <taxon>Clostridia</taxon>
        <taxon>Halanaerobiales</taxon>
        <taxon>Halanaerobiaceae</taxon>
        <taxon>Halanaerobium</taxon>
    </lineage>
</organism>
<feature type="modified residue" description="N6-(pyridoxal phosphate)lysine" evidence="5">
    <location>
        <position position="187"/>
    </location>
</feature>
<protein>
    <submittedName>
        <fullName evidence="7">Putative phosphoserine aminotransferase</fullName>
    </submittedName>
</protein>
<dbReference type="InterPro" id="IPR015421">
    <property type="entry name" value="PyrdxlP-dep_Trfase_major"/>
</dbReference>
<dbReference type="InterPro" id="IPR024169">
    <property type="entry name" value="SP_NH2Trfase/AEP_transaminase"/>
</dbReference>
<name>A0A4R7YN64_9FIRM</name>
<dbReference type="InterPro" id="IPR015424">
    <property type="entry name" value="PyrdxlP-dep_Trfase"/>
</dbReference>
<evidence type="ECO:0000256" key="2">
    <source>
        <dbReference type="ARBA" id="ARBA00009236"/>
    </source>
</evidence>
<dbReference type="Gene3D" id="3.90.1150.10">
    <property type="entry name" value="Aspartate Aminotransferase, domain 1"/>
    <property type="match status" value="1"/>
</dbReference>
<keyword evidence="7" id="KW-0032">Aminotransferase</keyword>
<evidence type="ECO:0000259" key="6">
    <source>
        <dbReference type="Pfam" id="PF00266"/>
    </source>
</evidence>